<dbReference type="Proteomes" id="UP000818603">
    <property type="component" value="Unassembled WGS sequence"/>
</dbReference>
<comment type="caution">
    <text evidence="9">The sequence shown here is derived from an EMBL/GenBank/DDBJ whole genome shotgun (WGS) entry which is preliminary data.</text>
</comment>
<dbReference type="EMBL" id="BMGZ01000004">
    <property type="protein sequence ID" value="GGI01025.1"/>
    <property type="molecule type" value="Genomic_DNA"/>
</dbReference>
<evidence type="ECO:0000313" key="9">
    <source>
        <dbReference type="EMBL" id="GGI01025.1"/>
    </source>
</evidence>
<evidence type="ECO:0000256" key="7">
    <source>
        <dbReference type="PIRSR" id="PIRSR000097-3"/>
    </source>
</evidence>
<keyword evidence="3" id="KW-0560">Oxidoreductase</keyword>
<evidence type="ECO:0000256" key="4">
    <source>
        <dbReference type="ARBA" id="ARBA00049445"/>
    </source>
</evidence>
<keyword evidence="2" id="KW-0521">NADP</keyword>
<feature type="binding site" evidence="6">
    <location>
        <position position="105"/>
    </location>
    <ligand>
        <name>substrate</name>
    </ligand>
</feature>
<dbReference type="PANTHER" id="PTHR43827:SF3">
    <property type="entry name" value="NADP-DEPENDENT OXIDOREDUCTASE DOMAIN-CONTAINING PROTEIN"/>
    <property type="match status" value="1"/>
</dbReference>
<evidence type="ECO:0000256" key="3">
    <source>
        <dbReference type="ARBA" id="ARBA00023002"/>
    </source>
</evidence>
<dbReference type="PIRSF" id="PIRSF000097">
    <property type="entry name" value="AKR"/>
    <property type="match status" value="1"/>
</dbReference>
<dbReference type="SUPFAM" id="SSF51430">
    <property type="entry name" value="NAD(P)-linked oxidoreductase"/>
    <property type="match status" value="1"/>
</dbReference>
<evidence type="ECO:0000313" key="11">
    <source>
        <dbReference type="Proteomes" id="UP000621856"/>
    </source>
</evidence>
<evidence type="ECO:0000313" key="10">
    <source>
        <dbReference type="EMBL" id="NHK29357.1"/>
    </source>
</evidence>
<evidence type="ECO:0000256" key="1">
    <source>
        <dbReference type="ARBA" id="ARBA00007905"/>
    </source>
</evidence>
<dbReference type="Proteomes" id="UP000621856">
    <property type="component" value="Unassembled WGS sequence"/>
</dbReference>
<dbReference type="InterPro" id="IPR020471">
    <property type="entry name" value="AKR"/>
</dbReference>
<reference evidence="9" key="3">
    <citation type="submission" date="2020-09" db="EMBL/GenBank/DDBJ databases">
        <authorList>
            <person name="Sun Q."/>
            <person name="Zhou Y."/>
        </authorList>
    </citation>
    <scope>NUCLEOTIDE SEQUENCE</scope>
    <source>
        <strain evidence="9">CGMCC 1.14984</strain>
    </source>
</reference>
<dbReference type="FunFam" id="3.20.20.100:FF:000002">
    <property type="entry name" value="2,5-diketo-D-gluconic acid reductase A"/>
    <property type="match status" value="1"/>
</dbReference>
<dbReference type="InterPro" id="IPR036812">
    <property type="entry name" value="NAD(P)_OxRdtase_dom_sf"/>
</dbReference>
<feature type="active site" description="Proton donor" evidence="5">
    <location>
        <position position="47"/>
    </location>
</feature>
<proteinExistence type="inferred from homology"/>
<reference evidence="9" key="1">
    <citation type="journal article" date="2014" name="Int. J. Syst. Evol. Microbiol.">
        <title>Complete genome sequence of Corynebacterium casei LMG S-19264T (=DSM 44701T), isolated from a smear-ripened cheese.</title>
        <authorList>
            <consortium name="US DOE Joint Genome Institute (JGI-PGF)"/>
            <person name="Walter F."/>
            <person name="Albersmeier A."/>
            <person name="Kalinowski J."/>
            <person name="Ruckert C."/>
        </authorList>
    </citation>
    <scope>NUCLEOTIDE SEQUENCE</scope>
    <source>
        <strain evidence="9">CGMCC 1.14984</strain>
    </source>
</reference>
<dbReference type="PANTHER" id="PTHR43827">
    <property type="entry name" value="2,5-DIKETO-D-GLUCONIC ACID REDUCTASE"/>
    <property type="match status" value="1"/>
</dbReference>
<protein>
    <submittedName>
        <fullName evidence="9">2,5-didehydrogluconate reductase</fullName>
    </submittedName>
    <submittedName>
        <fullName evidence="10">Aldo/keto reductase</fullName>
    </submittedName>
</protein>
<comment type="catalytic activity">
    <reaction evidence="4">
        <text>hydroxyacetone + NADP(+) = methylglyoxal + NADPH + H(+)</text>
        <dbReference type="Rhea" id="RHEA:27986"/>
        <dbReference type="ChEBI" id="CHEBI:15378"/>
        <dbReference type="ChEBI" id="CHEBI:17158"/>
        <dbReference type="ChEBI" id="CHEBI:27957"/>
        <dbReference type="ChEBI" id="CHEBI:57783"/>
        <dbReference type="ChEBI" id="CHEBI:58349"/>
    </reaction>
</comment>
<dbReference type="AlphaFoldDB" id="A0A8J3EVM2"/>
<feature type="domain" description="NADP-dependent oxidoreductase" evidence="8">
    <location>
        <begin position="13"/>
        <end position="255"/>
    </location>
</feature>
<gene>
    <name evidence="10" type="ORF">FF098_015675</name>
    <name evidence="9" type="ORF">GCM10011355_30690</name>
</gene>
<evidence type="ECO:0000256" key="2">
    <source>
        <dbReference type="ARBA" id="ARBA00022857"/>
    </source>
</evidence>
<dbReference type="PROSITE" id="PS00798">
    <property type="entry name" value="ALDOKETO_REDUCTASE_1"/>
    <property type="match status" value="1"/>
</dbReference>
<organism evidence="9 11">
    <name type="scientific">Aquisalinus luteolus</name>
    <dbReference type="NCBI Taxonomy" id="1566827"/>
    <lineage>
        <taxon>Bacteria</taxon>
        <taxon>Pseudomonadati</taxon>
        <taxon>Pseudomonadota</taxon>
        <taxon>Alphaproteobacteria</taxon>
        <taxon>Parvularculales</taxon>
        <taxon>Parvularculaceae</taxon>
        <taxon>Aquisalinus</taxon>
    </lineage>
</organism>
<dbReference type="EMBL" id="VCJR02000004">
    <property type="protein sequence ID" value="NHK29357.1"/>
    <property type="molecule type" value="Genomic_DNA"/>
</dbReference>
<sequence>MKNFSHGDLVIPRLGFGTWKLKGDDAIDAVKIALDTGYRHIDTAAIYENEKEVGLALKEGGVAREDIFLTTKIWNDDIERSRIADAADRSLDHLGTDYVDLLLLHWPMTSRPIADQVQELAEVKKAGKARAIGISNYNASQLTEALDACPDLACLQAEYHPELDQDPILNVVRNADMLFTAYSPLGRGDSLKHQVVKDIAEAHGKAPGQVVLRWMIQQPNVAAIPKATSREHIEENFDIFDFELTDEEMKKIFALVEPDGRIIDPDWAPQWDTGVAA</sequence>
<evidence type="ECO:0000313" key="12">
    <source>
        <dbReference type="Proteomes" id="UP000818603"/>
    </source>
</evidence>
<dbReference type="Gene3D" id="3.20.20.100">
    <property type="entry name" value="NADP-dependent oxidoreductase domain"/>
    <property type="match status" value="1"/>
</dbReference>
<feature type="site" description="Lowers pKa of active site Tyr" evidence="7">
    <location>
        <position position="72"/>
    </location>
</feature>
<evidence type="ECO:0000256" key="6">
    <source>
        <dbReference type="PIRSR" id="PIRSR000097-2"/>
    </source>
</evidence>
<dbReference type="GO" id="GO:0016616">
    <property type="term" value="F:oxidoreductase activity, acting on the CH-OH group of donors, NAD or NADP as acceptor"/>
    <property type="evidence" value="ECO:0007669"/>
    <property type="project" value="UniProtKB-ARBA"/>
</dbReference>
<evidence type="ECO:0000259" key="8">
    <source>
        <dbReference type="Pfam" id="PF00248"/>
    </source>
</evidence>
<dbReference type="PRINTS" id="PR00069">
    <property type="entry name" value="ALDKETRDTASE"/>
</dbReference>
<dbReference type="PROSITE" id="PS00062">
    <property type="entry name" value="ALDOKETO_REDUCTASE_2"/>
    <property type="match status" value="1"/>
</dbReference>
<dbReference type="Pfam" id="PF00248">
    <property type="entry name" value="Aldo_ket_red"/>
    <property type="match status" value="1"/>
</dbReference>
<reference evidence="10 12" key="2">
    <citation type="submission" date="2020-02" db="EMBL/GenBank/DDBJ databases">
        <title>Genome sequence of Parvularcula flava strain NH6-79.</title>
        <authorList>
            <person name="Abdul Karim M.H."/>
            <person name="Lam M.Q."/>
            <person name="Chen S.J."/>
            <person name="Yahya A."/>
            <person name="Shahir S."/>
            <person name="Shamsir M.S."/>
            <person name="Chong C.S."/>
        </authorList>
    </citation>
    <scope>NUCLEOTIDE SEQUENCE [LARGE SCALE GENOMIC DNA]</scope>
    <source>
        <strain evidence="10 12">NH6-79</strain>
    </source>
</reference>
<dbReference type="InterPro" id="IPR023210">
    <property type="entry name" value="NADP_OxRdtase_dom"/>
</dbReference>
<comment type="similarity">
    <text evidence="1">Belongs to the aldo/keto reductase family.</text>
</comment>
<accession>A0A8J3EVM2</accession>
<dbReference type="InterPro" id="IPR018170">
    <property type="entry name" value="Aldo/ket_reductase_CS"/>
</dbReference>
<dbReference type="RefSeq" id="WP_155142309.1">
    <property type="nucleotide sequence ID" value="NZ_BMGZ01000004.1"/>
</dbReference>
<name>A0A8J3EVM2_9PROT</name>
<evidence type="ECO:0000256" key="5">
    <source>
        <dbReference type="PIRSR" id="PIRSR000097-1"/>
    </source>
</evidence>
<keyword evidence="12" id="KW-1185">Reference proteome</keyword>